<sequence length="356" mass="39048">MPRGRKIITAAAAVMAAALVIGASVISWRRGRSYQTTAFLMDTFVSIKFYGDRAQEAAEALVTHLQQYEENISLYREQSPIARLNAAAGKEPVEMDEETFGLLQRAKEYSLLSQHTFDITVAPLSLLWGVTSQHPRVPGREEIESALPLIDAGDLVLDGQAKTAMLRREGQAVDLGGIAKGAACELVFSVMDEYGIENGYASLGGNMAVRGRYPDSGKDFLFGIRDPRGEGSEYIATLPLRGLTMATTGDYERYFERDGVRYHHVLDPRTGYPARGGLISVSVVSEDGALADFLSTALFVAGKEETLRQMDSEDYSVIAVDEALNVYVSERLYGSLTPNSGKDQYQFHYIGEGTRE</sequence>
<comment type="catalytic activity">
    <reaction evidence="9 10">
        <text>L-threonyl-[protein] + FAD = FMN-L-threonyl-[protein] + AMP + H(+)</text>
        <dbReference type="Rhea" id="RHEA:36847"/>
        <dbReference type="Rhea" id="RHEA-COMP:11060"/>
        <dbReference type="Rhea" id="RHEA-COMP:11061"/>
        <dbReference type="ChEBI" id="CHEBI:15378"/>
        <dbReference type="ChEBI" id="CHEBI:30013"/>
        <dbReference type="ChEBI" id="CHEBI:57692"/>
        <dbReference type="ChEBI" id="CHEBI:74257"/>
        <dbReference type="ChEBI" id="CHEBI:456215"/>
        <dbReference type="EC" id="2.7.1.180"/>
    </reaction>
</comment>
<dbReference type="SUPFAM" id="SSF143631">
    <property type="entry name" value="ApbE-like"/>
    <property type="match status" value="1"/>
</dbReference>
<evidence type="ECO:0000256" key="1">
    <source>
        <dbReference type="ARBA" id="ARBA00011955"/>
    </source>
</evidence>
<evidence type="ECO:0000256" key="5">
    <source>
        <dbReference type="ARBA" id="ARBA00022723"/>
    </source>
</evidence>
<dbReference type="RefSeq" id="WP_132084053.1">
    <property type="nucleotide sequence ID" value="NZ_SLUK01000002.1"/>
</dbReference>
<evidence type="ECO:0000256" key="8">
    <source>
        <dbReference type="ARBA" id="ARBA00031306"/>
    </source>
</evidence>
<keyword evidence="4 10" id="KW-0808">Transferase</keyword>
<keyword evidence="12" id="KW-0175">Coiled coil</keyword>
<feature type="binding site" evidence="11">
    <location>
        <position position="177"/>
    </location>
    <ligand>
        <name>Mg(2+)</name>
        <dbReference type="ChEBI" id="CHEBI:18420"/>
    </ligand>
</feature>
<reference evidence="13 14" key="1">
    <citation type="submission" date="2019-03" db="EMBL/GenBank/DDBJ databases">
        <title>Genomic Encyclopedia of Type Strains, Phase IV (KMG-IV): sequencing the most valuable type-strain genomes for metagenomic binning, comparative biology and taxonomic classification.</title>
        <authorList>
            <person name="Goeker M."/>
        </authorList>
    </citation>
    <scope>NUCLEOTIDE SEQUENCE [LARGE SCALE GENOMIC DNA]</scope>
    <source>
        <strain evidence="13 14">DSM 100433</strain>
    </source>
</reference>
<evidence type="ECO:0000256" key="10">
    <source>
        <dbReference type="PIRNR" id="PIRNR006268"/>
    </source>
</evidence>
<evidence type="ECO:0000256" key="2">
    <source>
        <dbReference type="ARBA" id="ARBA00016337"/>
    </source>
</evidence>
<evidence type="ECO:0000313" key="13">
    <source>
        <dbReference type="EMBL" id="TCL44666.1"/>
    </source>
</evidence>
<proteinExistence type="inferred from homology"/>
<evidence type="ECO:0000256" key="7">
    <source>
        <dbReference type="ARBA" id="ARBA00022842"/>
    </source>
</evidence>
<dbReference type="AlphaFoldDB" id="A0A9X8Y949"/>
<comment type="caution">
    <text evidence="13">The sequence shown here is derived from an EMBL/GenBank/DDBJ whole genome shotgun (WGS) entry which is preliminary data.</text>
</comment>
<evidence type="ECO:0000256" key="4">
    <source>
        <dbReference type="ARBA" id="ARBA00022679"/>
    </source>
</evidence>
<accession>A0A9X8Y949</accession>
<name>A0A9X8Y949_9FIRM</name>
<evidence type="ECO:0000256" key="9">
    <source>
        <dbReference type="ARBA" id="ARBA00048540"/>
    </source>
</evidence>
<dbReference type="PANTHER" id="PTHR30040:SF2">
    <property type="entry name" value="FAD:PROTEIN FMN TRANSFERASE"/>
    <property type="match status" value="1"/>
</dbReference>
<dbReference type="PANTHER" id="PTHR30040">
    <property type="entry name" value="THIAMINE BIOSYNTHESIS LIPOPROTEIN APBE"/>
    <property type="match status" value="1"/>
</dbReference>
<evidence type="ECO:0000256" key="11">
    <source>
        <dbReference type="PIRSR" id="PIRSR006268-2"/>
    </source>
</evidence>
<gene>
    <name evidence="13" type="ORF">EDD78_102292</name>
</gene>
<comment type="cofactor">
    <cofactor evidence="11">
        <name>Mg(2+)</name>
        <dbReference type="ChEBI" id="CHEBI:18420"/>
    </cofactor>
    <cofactor evidence="11">
        <name>Mn(2+)</name>
        <dbReference type="ChEBI" id="CHEBI:29035"/>
    </cofactor>
    <text evidence="11">Magnesium. Can also use manganese.</text>
</comment>
<dbReference type="GO" id="GO:0046872">
    <property type="term" value="F:metal ion binding"/>
    <property type="evidence" value="ECO:0007669"/>
    <property type="project" value="UniProtKB-UniRule"/>
</dbReference>
<evidence type="ECO:0000256" key="12">
    <source>
        <dbReference type="SAM" id="Coils"/>
    </source>
</evidence>
<dbReference type="Pfam" id="PF02424">
    <property type="entry name" value="ApbE"/>
    <property type="match status" value="1"/>
</dbReference>
<evidence type="ECO:0000256" key="6">
    <source>
        <dbReference type="ARBA" id="ARBA00022827"/>
    </source>
</evidence>
<keyword evidence="6 10" id="KW-0274">FAD</keyword>
<keyword evidence="3 10" id="KW-0285">Flavoprotein</keyword>
<dbReference type="InterPro" id="IPR003374">
    <property type="entry name" value="ApbE-like_sf"/>
</dbReference>
<dbReference type="Gene3D" id="3.10.520.10">
    <property type="entry name" value="ApbE-like domains"/>
    <property type="match status" value="1"/>
</dbReference>
<keyword evidence="14" id="KW-1185">Reference proteome</keyword>
<keyword evidence="5 10" id="KW-0479">Metal-binding</keyword>
<dbReference type="Proteomes" id="UP000294682">
    <property type="component" value="Unassembled WGS sequence"/>
</dbReference>
<dbReference type="EMBL" id="SLUK01000002">
    <property type="protein sequence ID" value="TCL44666.1"/>
    <property type="molecule type" value="Genomic_DNA"/>
</dbReference>
<evidence type="ECO:0000256" key="3">
    <source>
        <dbReference type="ARBA" id="ARBA00022630"/>
    </source>
</evidence>
<evidence type="ECO:0000313" key="14">
    <source>
        <dbReference type="Proteomes" id="UP000294682"/>
    </source>
</evidence>
<dbReference type="InterPro" id="IPR024932">
    <property type="entry name" value="ApbE"/>
</dbReference>
<comment type="similarity">
    <text evidence="10">Belongs to the ApbE family.</text>
</comment>
<dbReference type="GO" id="GO:0016740">
    <property type="term" value="F:transferase activity"/>
    <property type="evidence" value="ECO:0007669"/>
    <property type="project" value="UniProtKB-UniRule"/>
</dbReference>
<dbReference type="EC" id="2.7.1.180" evidence="1 10"/>
<keyword evidence="7 10" id="KW-0460">Magnesium</keyword>
<keyword evidence="13" id="KW-0449">Lipoprotein</keyword>
<dbReference type="PIRSF" id="PIRSF006268">
    <property type="entry name" value="ApbE"/>
    <property type="match status" value="1"/>
</dbReference>
<protein>
    <recommendedName>
        <fullName evidence="2 10">FAD:protein FMN transferase</fullName>
        <ecNumber evidence="1 10">2.7.1.180</ecNumber>
    </recommendedName>
    <alternativeName>
        <fullName evidence="8 10">Flavin transferase</fullName>
    </alternativeName>
</protein>
<organism evidence="13 14">
    <name type="scientific">Harryflintia acetispora</name>
    <dbReference type="NCBI Taxonomy" id="1849041"/>
    <lineage>
        <taxon>Bacteria</taxon>
        <taxon>Bacillati</taxon>
        <taxon>Bacillota</taxon>
        <taxon>Clostridia</taxon>
        <taxon>Eubacteriales</taxon>
        <taxon>Oscillospiraceae</taxon>
        <taxon>Harryflintia</taxon>
    </lineage>
</organism>
<feature type="binding site" evidence="11">
    <location>
        <position position="292"/>
    </location>
    <ligand>
        <name>Mg(2+)</name>
        <dbReference type="ChEBI" id="CHEBI:18420"/>
    </ligand>
</feature>
<feature type="coiled-coil region" evidence="12">
    <location>
        <begin position="51"/>
        <end position="78"/>
    </location>
</feature>
<feature type="binding site" evidence="11">
    <location>
        <position position="296"/>
    </location>
    <ligand>
        <name>Mg(2+)</name>
        <dbReference type="ChEBI" id="CHEBI:18420"/>
    </ligand>
</feature>